<accession>A0ABQ6YQL5</accession>
<comment type="caution">
    <text evidence="2">The sequence shown here is derived from an EMBL/GenBank/DDBJ whole genome shotgun (WGS) entry which is preliminary data.</text>
</comment>
<protein>
    <submittedName>
        <fullName evidence="2">Uncharacterized protein</fullName>
    </submittedName>
</protein>
<proteinExistence type="predicted"/>
<evidence type="ECO:0000256" key="1">
    <source>
        <dbReference type="SAM" id="MobiDB-lite"/>
    </source>
</evidence>
<dbReference type="EMBL" id="VMSD01000002">
    <property type="protein sequence ID" value="KAF0848117.1"/>
    <property type="molecule type" value="Genomic_DNA"/>
</dbReference>
<feature type="region of interest" description="Disordered" evidence="1">
    <location>
        <begin position="1"/>
        <end position="46"/>
    </location>
</feature>
<gene>
    <name evidence="2" type="ORF">FNL39_102264</name>
</gene>
<keyword evidence="3" id="KW-1185">Reference proteome</keyword>
<evidence type="ECO:0000313" key="3">
    <source>
        <dbReference type="Proteomes" id="UP000798951"/>
    </source>
</evidence>
<reference evidence="2 3" key="1">
    <citation type="submission" date="2019-07" db="EMBL/GenBank/DDBJ databases">
        <title>Genomic Encyclopedia of Type Strains, Phase IV (KMG-IV): sequencing the most valuable type-strain genomes for metagenomic binning, comparative biology and taxonomic classification.</title>
        <authorList>
            <person name="Goeker M."/>
        </authorList>
    </citation>
    <scope>NUCLEOTIDE SEQUENCE [LARGE SCALE GENOMIC DNA]</scope>
    <source>
        <strain evidence="2 3">DSM 44831</strain>
    </source>
</reference>
<dbReference type="Proteomes" id="UP000798951">
    <property type="component" value="Unassembled WGS sequence"/>
</dbReference>
<name>A0ABQ6YQL5_9NOCA</name>
<evidence type="ECO:0000313" key="2">
    <source>
        <dbReference type="EMBL" id="KAF0848117.1"/>
    </source>
</evidence>
<organism evidence="2 3">
    <name type="scientific">Nocardia caishijiensis</name>
    <dbReference type="NCBI Taxonomy" id="184756"/>
    <lineage>
        <taxon>Bacteria</taxon>
        <taxon>Bacillati</taxon>
        <taxon>Actinomycetota</taxon>
        <taxon>Actinomycetes</taxon>
        <taxon>Mycobacteriales</taxon>
        <taxon>Nocardiaceae</taxon>
        <taxon>Nocardia</taxon>
    </lineage>
</organism>
<sequence length="46" mass="5463">MNPEPLPTLHRGSARAPDEMREDRREHIAERARRTDHRDEDNDTVL</sequence>
<feature type="compositionally biased region" description="Basic and acidic residues" evidence="1">
    <location>
        <begin position="16"/>
        <end position="40"/>
    </location>
</feature>